<dbReference type="SUPFAM" id="SSF53383">
    <property type="entry name" value="PLP-dependent transferases"/>
    <property type="match status" value="1"/>
</dbReference>
<dbReference type="AlphaFoldDB" id="A0A7R8V1X0"/>
<comment type="subunit">
    <text evidence="2">Homodimer.</text>
</comment>
<evidence type="ECO:0000256" key="5">
    <source>
        <dbReference type="ARBA" id="ARBA00022898"/>
    </source>
</evidence>
<evidence type="ECO:0000313" key="11">
    <source>
        <dbReference type="EMBL" id="CAD7090597.1"/>
    </source>
</evidence>
<dbReference type="Gene3D" id="3.90.1150.10">
    <property type="entry name" value="Aspartate Aminotransferase, domain 1"/>
    <property type="match status" value="2"/>
</dbReference>
<accession>A0A7R8V1X0</accession>
<dbReference type="InterPro" id="IPR015421">
    <property type="entry name" value="PyrdxlP-dep_Trfase_major"/>
</dbReference>
<dbReference type="Pfam" id="PF00155">
    <property type="entry name" value="Aminotran_1_2"/>
    <property type="match status" value="1"/>
</dbReference>
<gene>
    <name evidence="11" type="ORF">HERILL_LOCUS13066</name>
</gene>
<evidence type="ECO:0000313" key="12">
    <source>
        <dbReference type="Proteomes" id="UP000594454"/>
    </source>
</evidence>
<dbReference type="GO" id="GO:0030170">
    <property type="term" value="F:pyridoxal phosphate binding"/>
    <property type="evidence" value="ECO:0007669"/>
    <property type="project" value="InterPro"/>
</dbReference>
<dbReference type="GO" id="GO:0042853">
    <property type="term" value="P:L-alanine catabolic process"/>
    <property type="evidence" value="ECO:0007669"/>
    <property type="project" value="UniProtKB-UniPathway"/>
</dbReference>
<organism evidence="11 12">
    <name type="scientific">Hermetia illucens</name>
    <name type="common">Black soldier fly</name>
    <dbReference type="NCBI Taxonomy" id="343691"/>
    <lineage>
        <taxon>Eukaryota</taxon>
        <taxon>Metazoa</taxon>
        <taxon>Ecdysozoa</taxon>
        <taxon>Arthropoda</taxon>
        <taxon>Hexapoda</taxon>
        <taxon>Insecta</taxon>
        <taxon>Pterygota</taxon>
        <taxon>Neoptera</taxon>
        <taxon>Endopterygota</taxon>
        <taxon>Diptera</taxon>
        <taxon>Brachycera</taxon>
        <taxon>Stratiomyomorpha</taxon>
        <taxon>Stratiomyidae</taxon>
        <taxon>Hermetiinae</taxon>
        <taxon>Hermetia</taxon>
    </lineage>
</organism>
<dbReference type="PANTHER" id="PTHR11751:SF29">
    <property type="entry name" value="ALANINE TRANSAMINASE"/>
    <property type="match status" value="1"/>
</dbReference>
<dbReference type="Gene3D" id="3.40.640.10">
    <property type="entry name" value="Type I PLP-dependent aspartate aminotransferase-like (Major domain)"/>
    <property type="match status" value="2"/>
</dbReference>
<dbReference type="PANTHER" id="PTHR11751">
    <property type="entry name" value="ALANINE AMINOTRANSFERASE"/>
    <property type="match status" value="1"/>
</dbReference>
<dbReference type="Proteomes" id="UP000594454">
    <property type="component" value="Chromosome 5"/>
</dbReference>
<name>A0A7R8V1X0_HERIL</name>
<dbReference type="InterPro" id="IPR015422">
    <property type="entry name" value="PyrdxlP-dep_Trfase_small"/>
</dbReference>
<feature type="domain" description="Aminotransferase class I/classII large" evidence="10">
    <location>
        <begin position="160"/>
        <end position="435"/>
    </location>
</feature>
<keyword evidence="5" id="KW-0663">Pyridoxal phosphate</keyword>
<comment type="cofactor">
    <cofactor evidence="1">
        <name>pyridoxal 5'-phosphate</name>
        <dbReference type="ChEBI" id="CHEBI:597326"/>
    </cofactor>
</comment>
<evidence type="ECO:0000256" key="8">
    <source>
        <dbReference type="ARBA" id="ARBA00026106"/>
    </source>
</evidence>
<evidence type="ECO:0000256" key="4">
    <source>
        <dbReference type="ARBA" id="ARBA00022679"/>
    </source>
</evidence>
<dbReference type="EMBL" id="LR899013">
    <property type="protein sequence ID" value="CAD7090597.1"/>
    <property type="molecule type" value="Genomic_DNA"/>
</dbReference>
<dbReference type="InterPro" id="IPR045088">
    <property type="entry name" value="ALAT1/2-like"/>
</dbReference>
<evidence type="ECO:0000256" key="7">
    <source>
        <dbReference type="ARBA" id="ARBA00025785"/>
    </source>
</evidence>
<comment type="catalytic activity">
    <reaction evidence="9">
        <text>L-alanine + 2-oxoglutarate = pyruvate + L-glutamate</text>
        <dbReference type="Rhea" id="RHEA:19453"/>
        <dbReference type="ChEBI" id="CHEBI:15361"/>
        <dbReference type="ChEBI" id="CHEBI:16810"/>
        <dbReference type="ChEBI" id="CHEBI:29985"/>
        <dbReference type="ChEBI" id="CHEBI:57972"/>
        <dbReference type="EC" id="2.6.1.2"/>
    </reaction>
</comment>
<dbReference type="UniPathway" id="UPA00528">
    <property type="reaction ID" value="UER00586"/>
</dbReference>
<dbReference type="FunFam" id="3.90.1150.10:FF:000010">
    <property type="entry name" value="Alanine aminotransferase 2"/>
    <property type="match status" value="1"/>
</dbReference>
<evidence type="ECO:0000256" key="3">
    <source>
        <dbReference type="ARBA" id="ARBA00022576"/>
    </source>
</evidence>
<keyword evidence="3" id="KW-0032">Aminotransferase</keyword>
<dbReference type="CDD" id="cd00609">
    <property type="entry name" value="AAT_like"/>
    <property type="match status" value="1"/>
</dbReference>
<dbReference type="GO" id="GO:0004021">
    <property type="term" value="F:L-alanine:2-oxoglutarate aminotransferase activity"/>
    <property type="evidence" value="ECO:0007669"/>
    <property type="project" value="UniProtKB-EC"/>
</dbReference>
<evidence type="ECO:0000256" key="2">
    <source>
        <dbReference type="ARBA" id="ARBA00011738"/>
    </source>
</evidence>
<comment type="pathway">
    <text evidence="6">Amino-acid degradation; L-alanine degradation via transaminase pathway; pyruvate from L-alanine: step 1/1.</text>
</comment>
<sequence length="449" mass="50427">MSELHPSAISINTINPNVKLMEYAVRGPLVIRAAEIEEELKHGVRKPFDEVIRANTGDCQAMGQAPITYIRQVLSLALRPELLEVVNCPSDIKERVRTLLNGCNGGSLGSYTGSLGIEFIRRYVQQFLGERDDVPSDYRDIILTTGATQGIKSILQLLNCPVEEETNWGLNINELKRAIDEAKEVCIPRAIVIINPGNPTGQILTRANMEEIIKFAYEENLVILADEVYQNNVYEDRIKFNSFKKVLVEMGEPYKNMALASFMSCSKGYTGECGLRGGLVEIFNFPADVKTMFYKSLSAQVCPNTVSQAAIFCLVNPPREGEPSYELFMEEKTKVLKSLKERAQLVHEVFNSFEGFSCTTIQGAMYAFPQFKLPPKVIELANERGMPPDQFYAFELLENTGVCIVPGSGFGQKPGTYHFRTTILPKIDKLKVMLEKIKSFHTDFIAKYR</sequence>
<dbReference type="EC" id="2.6.1.2" evidence="8"/>
<dbReference type="InterPro" id="IPR004839">
    <property type="entry name" value="Aminotransferase_I/II_large"/>
</dbReference>
<evidence type="ECO:0000256" key="6">
    <source>
        <dbReference type="ARBA" id="ARBA00025708"/>
    </source>
</evidence>
<evidence type="ECO:0000259" key="10">
    <source>
        <dbReference type="Pfam" id="PF00155"/>
    </source>
</evidence>
<dbReference type="FunFam" id="3.40.640.10:FF:000226">
    <property type="entry name" value="Alanine aminotransferase 2"/>
    <property type="match status" value="1"/>
</dbReference>
<protein>
    <recommendedName>
        <fullName evidence="8">alanine transaminase</fullName>
        <ecNumber evidence="8">2.6.1.2</ecNumber>
    </recommendedName>
</protein>
<comment type="similarity">
    <text evidence="7">Belongs to the class-I pyridoxal-phosphate-dependent aminotransferase family. Alanine aminotransferase subfamily.</text>
</comment>
<reference evidence="11 12" key="1">
    <citation type="submission" date="2020-11" db="EMBL/GenBank/DDBJ databases">
        <authorList>
            <person name="Wallbank WR R."/>
            <person name="Pardo Diaz C."/>
            <person name="Kozak K."/>
            <person name="Martin S."/>
            <person name="Jiggins C."/>
            <person name="Moest M."/>
            <person name="Warren A I."/>
            <person name="Generalovic N T."/>
            <person name="Byers J.R.P. K."/>
            <person name="Montejo-Kovacevich G."/>
            <person name="Yen C E."/>
        </authorList>
    </citation>
    <scope>NUCLEOTIDE SEQUENCE [LARGE SCALE GENOMIC DNA]</scope>
</reference>
<evidence type="ECO:0000256" key="1">
    <source>
        <dbReference type="ARBA" id="ARBA00001933"/>
    </source>
</evidence>
<dbReference type="OrthoDB" id="1732682at2759"/>
<dbReference type="InParanoid" id="A0A7R8V1X0"/>
<evidence type="ECO:0000256" key="9">
    <source>
        <dbReference type="ARBA" id="ARBA00047412"/>
    </source>
</evidence>
<dbReference type="InterPro" id="IPR015424">
    <property type="entry name" value="PyrdxlP-dep_Trfase"/>
</dbReference>
<keyword evidence="4" id="KW-0808">Transferase</keyword>
<keyword evidence="12" id="KW-1185">Reference proteome</keyword>
<proteinExistence type="inferred from homology"/>